<dbReference type="PROSITE" id="PS00670">
    <property type="entry name" value="D_2_HYDROXYACID_DH_2"/>
    <property type="match status" value="1"/>
</dbReference>
<sequence>MKAVFLDRNTLSRAVELTKPMGISQWMVYESTPASQVVERLRGYEIAIVNKVKLTADILQQLPDLKLIQLTATGMDNVDLKAAESLGIEVKNVAGYSTESVAEHFFMLLLAVMRGLKPYHQAVEDGTWQRDGRFCLTEPTVFDLHTSTLGIIGVGSIGRAITDRAKAFGMKVLWAERQGATPRNSDYTDFDTVLSQSDIISLNCPLTSETHHLVDDHFIAKLGKKAVIVNVARGGVVDSQAIYNALMADKILGFAADVFENEPPLTDDPLLKLCTHPRVWYTPHSAWASDYAQNKLWTTLKAQVEAFIEEYK</sequence>
<dbReference type="Pfam" id="PF02826">
    <property type="entry name" value="2-Hacid_dh_C"/>
    <property type="match status" value="1"/>
</dbReference>
<dbReference type="AlphaFoldDB" id="A0AAX2GZ95"/>
<dbReference type="Pfam" id="PF00389">
    <property type="entry name" value="2-Hacid_dh"/>
    <property type="match status" value="1"/>
</dbReference>
<keyword evidence="3" id="KW-0520">NAD</keyword>
<keyword evidence="2 4" id="KW-0560">Oxidoreductase</keyword>
<evidence type="ECO:0000256" key="1">
    <source>
        <dbReference type="ARBA" id="ARBA00005854"/>
    </source>
</evidence>
<evidence type="ECO:0000259" key="6">
    <source>
        <dbReference type="Pfam" id="PF02826"/>
    </source>
</evidence>
<feature type="domain" description="D-isomer specific 2-hydroxyacid dehydrogenase NAD-binding" evidence="6">
    <location>
        <begin position="106"/>
        <end position="286"/>
    </location>
</feature>
<dbReference type="InterPro" id="IPR006139">
    <property type="entry name" value="D-isomer_2_OHA_DH_cat_dom"/>
</dbReference>
<evidence type="ECO:0000256" key="2">
    <source>
        <dbReference type="ARBA" id="ARBA00023002"/>
    </source>
</evidence>
<dbReference type="EC" id="1.-.-.-" evidence="8"/>
<dbReference type="PANTHER" id="PTHR43761">
    <property type="entry name" value="D-ISOMER SPECIFIC 2-HYDROXYACID DEHYDROGENASE FAMILY PROTEIN (AFU_ORTHOLOGUE AFUA_1G13630)"/>
    <property type="match status" value="1"/>
</dbReference>
<dbReference type="Proteomes" id="UP000215539">
    <property type="component" value="Chromosome 1"/>
</dbReference>
<evidence type="ECO:0000313" key="8">
    <source>
        <dbReference type="EMBL" id="SNV07323.1"/>
    </source>
</evidence>
<name>A0AAX2GZ95_9FLAO</name>
<dbReference type="Gene3D" id="3.40.50.720">
    <property type="entry name" value="NAD(P)-binding Rossmann-like Domain"/>
    <property type="match status" value="2"/>
</dbReference>
<dbReference type="SUPFAM" id="SSF51735">
    <property type="entry name" value="NAD(P)-binding Rossmann-fold domains"/>
    <property type="match status" value="1"/>
</dbReference>
<dbReference type="GO" id="GO:0051287">
    <property type="term" value="F:NAD binding"/>
    <property type="evidence" value="ECO:0007669"/>
    <property type="project" value="InterPro"/>
</dbReference>
<reference evidence="8 10" key="2">
    <citation type="submission" date="2017-06" db="EMBL/GenBank/DDBJ databases">
        <authorList>
            <consortium name="Pathogen Informatics"/>
        </authorList>
    </citation>
    <scope>NUCLEOTIDE SEQUENCE [LARGE SCALE GENOMIC DNA]</scope>
    <source>
        <strain evidence="8 10">NCTC12947</strain>
    </source>
</reference>
<evidence type="ECO:0000313" key="10">
    <source>
        <dbReference type="Proteomes" id="UP000215539"/>
    </source>
</evidence>
<dbReference type="EMBL" id="CP014227">
    <property type="protein sequence ID" value="AMD84794.1"/>
    <property type="molecule type" value="Genomic_DNA"/>
</dbReference>
<keyword evidence="9" id="KW-1185">Reference proteome</keyword>
<evidence type="ECO:0000256" key="3">
    <source>
        <dbReference type="ARBA" id="ARBA00023027"/>
    </source>
</evidence>
<feature type="domain" description="D-isomer specific 2-hydroxyacid dehydrogenase catalytic" evidence="5">
    <location>
        <begin position="16"/>
        <end position="309"/>
    </location>
</feature>
<dbReference type="Proteomes" id="UP000065822">
    <property type="component" value="Chromosome"/>
</dbReference>
<dbReference type="GO" id="GO:0016616">
    <property type="term" value="F:oxidoreductase activity, acting on the CH-OH group of donors, NAD or NADP as acceptor"/>
    <property type="evidence" value="ECO:0007669"/>
    <property type="project" value="InterPro"/>
</dbReference>
<dbReference type="InterPro" id="IPR006140">
    <property type="entry name" value="D-isomer_DH_NAD-bd"/>
</dbReference>
<proteinExistence type="inferred from homology"/>
<accession>A0AAX2GZ95</accession>
<dbReference type="SUPFAM" id="SSF52283">
    <property type="entry name" value="Formate/glycerate dehydrogenase catalytic domain-like"/>
    <property type="match status" value="1"/>
</dbReference>
<evidence type="ECO:0000313" key="9">
    <source>
        <dbReference type="Proteomes" id="UP000065822"/>
    </source>
</evidence>
<dbReference type="PANTHER" id="PTHR43761:SF1">
    <property type="entry name" value="D-ISOMER SPECIFIC 2-HYDROXYACID DEHYDROGENASE CATALYTIC DOMAIN-CONTAINING PROTEIN-RELATED"/>
    <property type="match status" value="1"/>
</dbReference>
<gene>
    <name evidence="7" type="ORF">AXF12_04240</name>
    <name evidence="8" type="ORF">SAMEA44541418_00886</name>
</gene>
<evidence type="ECO:0000256" key="4">
    <source>
        <dbReference type="RuleBase" id="RU003719"/>
    </source>
</evidence>
<protein>
    <submittedName>
        <fullName evidence="7 8">Hydroxyacid dehydrogenase</fullName>
        <ecNumber evidence="8">1.-.-.-</ecNumber>
    </submittedName>
</protein>
<dbReference type="EMBL" id="LT906449">
    <property type="protein sequence ID" value="SNV07323.1"/>
    <property type="molecule type" value="Genomic_DNA"/>
</dbReference>
<evidence type="ECO:0000259" key="5">
    <source>
        <dbReference type="Pfam" id="PF00389"/>
    </source>
</evidence>
<reference evidence="7 9" key="1">
    <citation type="submission" date="2016-02" db="EMBL/GenBank/DDBJ databases">
        <authorList>
            <person name="Holder M.E."/>
            <person name="Ajami N.J."/>
            <person name="Petrosino J.F."/>
        </authorList>
    </citation>
    <scope>NUCLEOTIDE SEQUENCE [LARGE SCALE GENOMIC DNA]</scope>
    <source>
        <strain evidence="7 9">CCUG 32990</strain>
    </source>
</reference>
<dbReference type="InterPro" id="IPR050418">
    <property type="entry name" value="D-iso_2-hydroxyacid_DH_PdxB"/>
</dbReference>
<organism evidence="8 10">
    <name type="scientific">Capnocytophaga haemolytica</name>
    <dbReference type="NCBI Taxonomy" id="45243"/>
    <lineage>
        <taxon>Bacteria</taxon>
        <taxon>Pseudomonadati</taxon>
        <taxon>Bacteroidota</taxon>
        <taxon>Flavobacteriia</taxon>
        <taxon>Flavobacteriales</taxon>
        <taxon>Flavobacteriaceae</taxon>
        <taxon>Capnocytophaga</taxon>
    </lineage>
</organism>
<comment type="similarity">
    <text evidence="1 4">Belongs to the D-isomer specific 2-hydroxyacid dehydrogenase family.</text>
</comment>
<dbReference type="CDD" id="cd12162">
    <property type="entry name" value="2-Hacid_dh_4"/>
    <property type="match status" value="1"/>
</dbReference>
<dbReference type="InterPro" id="IPR029753">
    <property type="entry name" value="D-isomer_DH_CS"/>
</dbReference>
<dbReference type="KEGG" id="chg:AXF12_04240"/>
<evidence type="ECO:0000313" key="7">
    <source>
        <dbReference type="EMBL" id="AMD84794.1"/>
    </source>
</evidence>
<dbReference type="InterPro" id="IPR036291">
    <property type="entry name" value="NAD(P)-bd_dom_sf"/>
</dbReference>
<dbReference type="RefSeq" id="WP_066428601.1">
    <property type="nucleotide sequence ID" value="NZ_CP014227.1"/>
</dbReference>